<evidence type="ECO:0000256" key="1">
    <source>
        <dbReference type="ARBA" id="ARBA00004123"/>
    </source>
</evidence>
<feature type="region of interest" description="Disordered" evidence="3">
    <location>
        <begin position="159"/>
        <end position="203"/>
    </location>
</feature>
<keyword evidence="5" id="KW-1185">Reference proteome</keyword>
<dbReference type="EMBL" id="JALJOR010000006">
    <property type="protein sequence ID" value="KAK9815521.1"/>
    <property type="molecule type" value="Genomic_DNA"/>
</dbReference>
<feature type="compositionally biased region" description="Basic and acidic residues" evidence="3">
    <location>
        <begin position="520"/>
        <end position="530"/>
    </location>
</feature>
<feature type="region of interest" description="Disordered" evidence="3">
    <location>
        <begin position="1041"/>
        <end position="1091"/>
    </location>
</feature>
<feature type="region of interest" description="Disordered" evidence="3">
    <location>
        <begin position="355"/>
        <end position="456"/>
    </location>
</feature>
<feature type="region of interest" description="Disordered" evidence="3">
    <location>
        <begin position="591"/>
        <end position="612"/>
    </location>
</feature>
<proteinExistence type="predicted"/>
<organism evidence="4 5">
    <name type="scientific">[Myrmecia] bisecta</name>
    <dbReference type="NCBI Taxonomy" id="41462"/>
    <lineage>
        <taxon>Eukaryota</taxon>
        <taxon>Viridiplantae</taxon>
        <taxon>Chlorophyta</taxon>
        <taxon>core chlorophytes</taxon>
        <taxon>Trebouxiophyceae</taxon>
        <taxon>Trebouxiales</taxon>
        <taxon>Trebouxiaceae</taxon>
        <taxon>Myrmecia</taxon>
    </lineage>
</organism>
<dbReference type="AlphaFoldDB" id="A0AAW1Q3Y8"/>
<dbReference type="PANTHER" id="PTHR12663:SF0">
    <property type="entry name" value="PRECOCIOUS DISSOCIATION OF SISTERS 5, ISOFORM A"/>
    <property type="match status" value="1"/>
</dbReference>
<feature type="region of interest" description="Disordered" evidence="3">
    <location>
        <begin position="487"/>
        <end position="532"/>
    </location>
</feature>
<dbReference type="CDD" id="cd20404">
    <property type="entry name" value="Tudor_Agenet_AtEML-like"/>
    <property type="match status" value="1"/>
</dbReference>
<comment type="caution">
    <text evidence="4">The sequence shown here is derived from an EMBL/GenBank/DDBJ whole genome shotgun (WGS) entry which is preliminary data.</text>
</comment>
<sequence length="1153" mass="122270">MDDDSGSGSSIDICGFELGSEANMQLHQPSPDSSAHALHAAGIPPGPLAALHPSFSYTHAFRDSHTPGLPAAAKHIGPRNFAGPPTHCPAAFPRDYGGAAGPFPAGTMFHHPVYPPGPGTAAIHAAQLNAAFPAEFSCFGAAEMGLHMGELYPAGCAYPELEAEPPPPGTEEPTPLRTEEPPQPGTEEPQQSMTSDMQAEQQCPEETVFSLLHLPLVETHPERRAFSDEVTHFAMEPLALAGSAVCLVPTAAHPAASEVAISSCSGLREDAPSTTLNRSFSQSPSQQGPVTSRVVQQIQDMQVGEPAGAPQQPDQARVVQLPASTAGPAFEVPSSILQPLTAAVQAAASRADAASAQTQQQAVGEPLAAESLPEHAAEPEELAVTSALEHSGQPQATGKRNNSRKQRRDPTARRHRRKEPLGPDTACAQPYVRDLGAQQSRPSSGADEAVAAVAQSHSPIADEPWGVAQPCSDGADQTLSVAHFSDGQPQEQENLAAQPPRPSTGADEASAAVVQSHSTIADEPRGDGRRWQRGKRMIGKRIRVWWPEERQYFSGTIRGYAKSTRQHFIKYDDDDQEMIYLNDEKWHYCDPADKPQATQQAAAKTPRPARRADRPVPALLAAHVGHDLLAAGFSPEAPPRAYNDPRNSLDVPPALDVLSSPPCTEPAHAAMGSLAHGRVKRIPGGDPLKDVSTRRLIDMIRGDSTEFEADGRVLRLKQYIRADANAPTMDAIIDALAVNVRVEALYIQNFELGMHDEQLERLTEVLKLKRIWAVNVGENFQISLTAWERFCQVLPQTAVGYMYVSEHHLLRTDLKERMIVAIRQNRKIAPARHPDVIVRIGNMWWNPKLPTECAKAAAEAAAVAAAGGQQGGLVSAFQARASARKSLRKVAGNSRYNPDEWENDLKFNSPRKFGASHASPKPAAKRLTKRQRFMVDDSKRILPAALDQTEHALGALRPAEGRQSGGAAPGTAAPPAGAPPAGAGAGPPTGEASASVASLVHARMSALGRVQVLVARPTGQTYTLDVPAADLLSIPPLRANGSAPATSSAMAGGGDRPAKRKSGSSGKGVTKAAKQSSAKPHGAKPPSATRDAKFVDLVEAGIFPTGRAEVHVGSKQAATAYTVDVASDGSVTCDGVGLKPTLKPWSARGPAVR</sequence>
<feature type="compositionally biased region" description="Low complexity" evidence="3">
    <location>
        <begin position="355"/>
        <end position="371"/>
    </location>
</feature>
<comment type="subcellular location">
    <subcellularLocation>
        <location evidence="1">Nucleus</location>
    </subcellularLocation>
</comment>
<feature type="compositionally biased region" description="Polar residues" evidence="3">
    <location>
        <begin position="272"/>
        <end position="292"/>
    </location>
</feature>
<keyword evidence="2" id="KW-0539">Nucleus</keyword>
<evidence type="ECO:0000256" key="2">
    <source>
        <dbReference type="ARBA" id="ARBA00023242"/>
    </source>
</evidence>
<feature type="region of interest" description="Disordered" evidence="3">
    <location>
        <begin position="270"/>
        <end position="292"/>
    </location>
</feature>
<dbReference type="InterPro" id="IPR039776">
    <property type="entry name" value="Pds5"/>
</dbReference>
<feature type="compositionally biased region" description="Low complexity" evidence="3">
    <location>
        <begin position="594"/>
        <end position="606"/>
    </location>
</feature>
<feature type="compositionally biased region" description="Low complexity" evidence="3">
    <location>
        <begin position="969"/>
        <end position="990"/>
    </location>
</feature>
<reference evidence="4 5" key="1">
    <citation type="journal article" date="2024" name="Nat. Commun.">
        <title>Phylogenomics reveals the evolutionary origins of lichenization in chlorophyte algae.</title>
        <authorList>
            <person name="Puginier C."/>
            <person name="Libourel C."/>
            <person name="Otte J."/>
            <person name="Skaloud P."/>
            <person name="Haon M."/>
            <person name="Grisel S."/>
            <person name="Petersen M."/>
            <person name="Berrin J.G."/>
            <person name="Delaux P.M."/>
            <person name="Dal Grande F."/>
            <person name="Keller J."/>
        </authorList>
    </citation>
    <scope>NUCLEOTIDE SEQUENCE [LARGE SCALE GENOMIC DNA]</scope>
    <source>
        <strain evidence="4 5">SAG 2043</strain>
    </source>
</reference>
<feature type="region of interest" description="Disordered" evidence="3">
    <location>
        <begin position="887"/>
        <end position="931"/>
    </location>
</feature>
<dbReference type="GO" id="GO:0000785">
    <property type="term" value="C:chromatin"/>
    <property type="evidence" value="ECO:0007669"/>
    <property type="project" value="TreeGrafter"/>
</dbReference>
<protein>
    <submittedName>
        <fullName evidence="4">Uncharacterized protein</fullName>
    </submittedName>
</protein>
<feature type="compositionally biased region" description="Basic residues" evidence="3">
    <location>
        <begin position="401"/>
        <end position="418"/>
    </location>
</feature>
<feature type="compositionally biased region" description="Polar residues" evidence="3">
    <location>
        <begin position="192"/>
        <end position="201"/>
    </location>
</feature>
<dbReference type="Gene3D" id="2.30.30.140">
    <property type="match status" value="1"/>
</dbReference>
<evidence type="ECO:0000256" key="3">
    <source>
        <dbReference type="SAM" id="MobiDB-lite"/>
    </source>
</evidence>
<dbReference type="GO" id="GO:0007064">
    <property type="term" value="P:mitotic sister chromatid cohesion"/>
    <property type="evidence" value="ECO:0007669"/>
    <property type="project" value="InterPro"/>
</dbReference>
<name>A0AAW1Q3Y8_9CHLO</name>
<dbReference type="PANTHER" id="PTHR12663">
    <property type="entry name" value="ANDROGEN INDUCED INHIBITOR OF PROLIFERATION AS3 / PDS5-RELATED"/>
    <property type="match status" value="1"/>
</dbReference>
<feature type="region of interest" description="Disordered" evidence="3">
    <location>
        <begin position="959"/>
        <end position="992"/>
    </location>
</feature>
<evidence type="ECO:0000313" key="5">
    <source>
        <dbReference type="Proteomes" id="UP001489004"/>
    </source>
</evidence>
<accession>A0AAW1Q3Y8</accession>
<dbReference type="Proteomes" id="UP001489004">
    <property type="component" value="Unassembled WGS sequence"/>
</dbReference>
<dbReference type="GO" id="GO:0006281">
    <property type="term" value="P:DNA repair"/>
    <property type="evidence" value="ECO:0007669"/>
    <property type="project" value="TreeGrafter"/>
</dbReference>
<gene>
    <name evidence="4" type="ORF">WJX72_005004</name>
</gene>
<dbReference type="GO" id="GO:0005634">
    <property type="term" value="C:nucleus"/>
    <property type="evidence" value="ECO:0007669"/>
    <property type="project" value="UniProtKB-SubCell"/>
</dbReference>
<evidence type="ECO:0000313" key="4">
    <source>
        <dbReference type="EMBL" id="KAK9815521.1"/>
    </source>
</evidence>